<sequence length="192" mass="21863">MSNTDLPANVHVLRPRKVSLSEKLDLFLDEHGLDLKEAAKQPDPSRPKSINGNALVCASCGEAEYLTRDYCRCGHYLRGQLEDEYLAWENQVYDDHNKLADAIALKIKPLRYLFAIGLPFLVGPMLYLNFWADSFTLYPLLWMAPGILISGIVALTEKVLTRPLEASAHFLNTYSIETFIDQRFFQLKVIDQ</sequence>
<dbReference type="AlphaFoldDB" id="A0A9Q2NVJ0"/>
<proteinExistence type="predicted"/>
<dbReference type="RefSeq" id="WP_138488088.1">
    <property type="nucleotide sequence ID" value="NZ_JAFBWV010000002.1"/>
</dbReference>
<organism evidence="2 4">
    <name type="scientific">Marivita cryptomonadis</name>
    <dbReference type="NCBI Taxonomy" id="505252"/>
    <lineage>
        <taxon>Bacteria</taxon>
        <taxon>Pseudomonadati</taxon>
        <taxon>Pseudomonadota</taxon>
        <taxon>Alphaproteobacteria</taxon>
        <taxon>Rhodobacterales</taxon>
        <taxon>Roseobacteraceae</taxon>
        <taxon>Marivita</taxon>
    </lineage>
</organism>
<reference evidence="2 5" key="1">
    <citation type="submission" date="2021-01" db="EMBL/GenBank/DDBJ databases">
        <title>Diatom-associated Roseobacters Show Island Model of Population Structure.</title>
        <authorList>
            <person name="Qu L."/>
            <person name="Feng X."/>
            <person name="Chen Y."/>
            <person name="Li L."/>
            <person name="Wang X."/>
            <person name="Hu Z."/>
            <person name="Wang H."/>
            <person name="Luo H."/>
        </authorList>
    </citation>
    <scope>NUCLEOTIDE SEQUENCE</scope>
    <source>
        <strain evidence="3 5">CC28-63</strain>
        <strain evidence="2">CC28-69</strain>
    </source>
</reference>
<evidence type="ECO:0000313" key="4">
    <source>
        <dbReference type="Proteomes" id="UP000755667"/>
    </source>
</evidence>
<evidence type="ECO:0000313" key="5">
    <source>
        <dbReference type="Proteomes" id="UP000809440"/>
    </source>
</evidence>
<gene>
    <name evidence="2" type="ORF">JQX41_04060</name>
    <name evidence="3" type="ORF">JQX48_04060</name>
</gene>
<accession>A0A9Q2NVJ0</accession>
<feature type="transmembrane region" description="Helical" evidence="1">
    <location>
        <begin position="137"/>
        <end position="155"/>
    </location>
</feature>
<dbReference type="EMBL" id="JAFBXE010000002">
    <property type="protein sequence ID" value="MBM2411463.1"/>
    <property type="molecule type" value="Genomic_DNA"/>
</dbReference>
<name>A0A9Q2NVJ0_9RHOB</name>
<keyword evidence="5" id="KW-1185">Reference proteome</keyword>
<keyword evidence="1" id="KW-0472">Membrane</keyword>
<evidence type="ECO:0000313" key="2">
    <source>
        <dbReference type="EMBL" id="MBM2411463.1"/>
    </source>
</evidence>
<dbReference type="Proteomes" id="UP000809440">
    <property type="component" value="Unassembled WGS sequence"/>
</dbReference>
<comment type="caution">
    <text evidence="2">The sequence shown here is derived from an EMBL/GenBank/DDBJ whole genome shotgun (WGS) entry which is preliminary data.</text>
</comment>
<evidence type="ECO:0000256" key="1">
    <source>
        <dbReference type="SAM" id="Phobius"/>
    </source>
</evidence>
<dbReference type="Proteomes" id="UP000755667">
    <property type="component" value="Unassembled WGS sequence"/>
</dbReference>
<evidence type="ECO:0000313" key="3">
    <source>
        <dbReference type="EMBL" id="MBM2416130.1"/>
    </source>
</evidence>
<feature type="transmembrane region" description="Helical" evidence="1">
    <location>
        <begin position="112"/>
        <end position="131"/>
    </location>
</feature>
<protein>
    <submittedName>
        <fullName evidence="2">Uncharacterized protein</fullName>
    </submittedName>
</protein>
<dbReference type="EMBL" id="JAFBXF010000002">
    <property type="protein sequence ID" value="MBM2416130.1"/>
    <property type="molecule type" value="Genomic_DNA"/>
</dbReference>
<keyword evidence="1" id="KW-1133">Transmembrane helix</keyword>
<keyword evidence="1" id="KW-0812">Transmembrane</keyword>